<dbReference type="PhylomeDB" id="B8MPY2"/>
<evidence type="ECO:0000256" key="2">
    <source>
        <dbReference type="SAM" id="SignalP"/>
    </source>
</evidence>
<dbReference type="Pfam" id="PF00561">
    <property type="entry name" value="Abhydrolase_1"/>
    <property type="match status" value="1"/>
</dbReference>
<sequence>MLYFYRFLLLTATFALSANALANFTQPTESYKWPSQYVRTDQANLRVFVQGNGPAVVLIPSYGRDGGDDYNYFTNVLVDAGYLVLRPQPRGVLGSTGPMTNASLYDLAADIAQVIDTLAGGRAIVIGHAFGTFMAKVCSVLYPEKIPAIVVAAPGGVTIPANIASMPFIAGNTSLPLSQRLSALQTAFFAPGHDPHIWLDGWYPETLAMERAAIEAYGSLVPHWGGANTTQILEIIPDADPFQPEDEWNITSTWYSDRATSIVINDASHALFPEQGQAVVNAVLPFLKLQIATSYYSLGKVVIEWLIVFCTLFVYLFP</sequence>
<reference evidence="5" key="1">
    <citation type="journal article" date="2015" name="Genome Announc.">
        <title>Genome sequence of the AIDS-associated pathogen Penicillium marneffei (ATCC18224) and its near taxonomic relative Talaromyces stipitatus (ATCC10500).</title>
        <authorList>
            <person name="Nierman W.C."/>
            <person name="Fedorova-Abrams N.D."/>
            <person name="Andrianopoulos A."/>
        </authorList>
    </citation>
    <scope>NUCLEOTIDE SEQUENCE [LARGE SCALE GENOMIC DNA]</scope>
    <source>
        <strain evidence="5">ATCC 10500 / CBS 375.48 / QM 6759 / NRRL 1006</strain>
    </source>
</reference>
<evidence type="ECO:0000256" key="1">
    <source>
        <dbReference type="SAM" id="Phobius"/>
    </source>
</evidence>
<evidence type="ECO:0000313" key="5">
    <source>
        <dbReference type="Proteomes" id="UP000001745"/>
    </source>
</evidence>
<keyword evidence="1" id="KW-0472">Membrane</keyword>
<dbReference type="EMBL" id="EQ962659">
    <property type="protein sequence ID" value="EED12872.1"/>
    <property type="molecule type" value="Genomic_DNA"/>
</dbReference>
<organism evidence="4 5">
    <name type="scientific">Talaromyces stipitatus (strain ATCC 10500 / CBS 375.48 / QM 6759 / NRRL 1006)</name>
    <name type="common">Penicillium stipitatum</name>
    <dbReference type="NCBI Taxonomy" id="441959"/>
    <lineage>
        <taxon>Eukaryota</taxon>
        <taxon>Fungi</taxon>
        <taxon>Dikarya</taxon>
        <taxon>Ascomycota</taxon>
        <taxon>Pezizomycotina</taxon>
        <taxon>Eurotiomycetes</taxon>
        <taxon>Eurotiomycetidae</taxon>
        <taxon>Eurotiales</taxon>
        <taxon>Trichocomaceae</taxon>
        <taxon>Talaromyces</taxon>
        <taxon>Talaromyces sect. Talaromyces</taxon>
    </lineage>
</organism>
<keyword evidence="2" id="KW-0732">Signal</keyword>
<dbReference type="InterPro" id="IPR029058">
    <property type="entry name" value="AB_hydrolase_fold"/>
</dbReference>
<dbReference type="RefSeq" id="XP_002486983.1">
    <property type="nucleotide sequence ID" value="XM_002486938.1"/>
</dbReference>
<dbReference type="Gene3D" id="3.40.50.1820">
    <property type="entry name" value="alpha/beta hydrolase"/>
    <property type="match status" value="1"/>
</dbReference>
<keyword evidence="1" id="KW-0812">Transmembrane</keyword>
<protein>
    <recommendedName>
        <fullName evidence="3">AB hydrolase-1 domain-containing protein</fullName>
    </recommendedName>
</protein>
<dbReference type="InterPro" id="IPR000073">
    <property type="entry name" value="AB_hydrolase_1"/>
</dbReference>
<accession>B8MPY2</accession>
<feature type="transmembrane region" description="Helical" evidence="1">
    <location>
        <begin position="295"/>
        <end position="317"/>
    </location>
</feature>
<dbReference type="Proteomes" id="UP000001745">
    <property type="component" value="Unassembled WGS sequence"/>
</dbReference>
<dbReference type="OMA" id="HAWGSQP"/>
<keyword evidence="5" id="KW-1185">Reference proteome</keyword>
<dbReference type="SUPFAM" id="SSF53474">
    <property type="entry name" value="alpha/beta-Hydrolases"/>
    <property type="match status" value="1"/>
</dbReference>
<dbReference type="VEuPathDB" id="FungiDB:TSTA_053850"/>
<dbReference type="InParanoid" id="B8MPY2"/>
<feature type="domain" description="AB hydrolase-1" evidence="3">
    <location>
        <begin position="54"/>
        <end position="160"/>
    </location>
</feature>
<dbReference type="eggNOG" id="ENOG502TG61">
    <property type="taxonomic scope" value="Eukaryota"/>
</dbReference>
<gene>
    <name evidence="4" type="ORF">TSTA_053850</name>
</gene>
<evidence type="ECO:0000313" key="4">
    <source>
        <dbReference type="EMBL" id="EED12872.1"/>
    </source>
</evidence>
<dbReference type="HOGENOM" id="CLU_074288_0_0_1"/>
<feature type="signal peptide" evidence="2">
    <location>
        <begin position="1"/>
        <end position="22"/>
    </location>
</feature>
<dbReference type="OrthoDB" id="408373at2759"/>
<evidence type="ECO:0000259" key="3">
    <source>
        <dbReference type="Pfam" id="PF00561"/>
    </source>
</evidence>
<dbReference type="GeneID" id="8100325"/>
<feature type="chain" id="PRO_5002877699" description="AB hydrolase-1 domain-containing protein" evidence="2">
    <location>
        <begin position="23"/>
        <end position="318"/>
    </location>
</feature>
<keyword evidence="1" id="KW-1133">Transmembrane helix</keyword>
<name>B8MPY2_TALSN</name>
<dbReference type="AlphaFoldDB" id="B8MPY2"/>
<proteinExistence type="predicted"/>